<name>A0A377E556_ECOLX</name>
<proteinExistence type="predicted"/>
<reference evidence="1 2" key="1">
    <citation type="submission" date="2018-06" db="EMBL/GenBank/DDBJ databases">
        <authorList>
            <consortium name="Pathogen Informatics"/>
            <person name="Doyle S."/>
        </authorList>
    </citation>
    <scope>NUCLEOTIDE SEQUENCE [LARGE SCALE GENOMIC DNA]</scope>
    <source>
        <strain evidence="1 2">NCTC10429</strain>
    </source>
</reference>
<dbReference type="AlphaFoldDB" id="A0A377E556"/>
<organism evidence="1 2">
    <name type="scientific">Escherichia coli</name>
    <dbReference type="NCBI Taxonomy" id="562"/>
    <lineage>
        <taxon>Bacteria</taxon>
        <taxon>Pseudomonadati</taxon>
        <taxon>Pseudomonadota</taxon>
        <taxon>Gammaproteobacteria</taxon>
        <taxon>Enterobacterales</taxon>
        <taxon>Enterobacteriaceae</taxon>
        <taxon>Escherichia</taxon>
    </lineage>
</organism>
<dbReference type="Proteomes" id="UP000254088">
    <property type="component" value="Unassembled WGS sequence"/>
</dbReference>
<accession>A0A377E556</accession>
<evidence type="ECO:0000313" key="1">
    <source>
        <dbReference type="EMBL" id="STM58224.1"/>
    </source>
</evidence>
<sequence>MVFSAEELDDVKSTRLTWLKNAVDQQAERDLRMLTSRLASSSLNNTPFLSPEETYQLSKRLWQQITVQSLAEKWQQLRKNQDAFWEQNGKQ</sequence>
<evidence type="ECO:0000313" key="2">
    <source>
        <dbReference type="Proteomes" id="UP000254088"/>
    </source>
</evidence>
<dbReference type="Gene3D" id="3.30.830.10">
    <property type="entry name" value="Metalloenzyme, LuxS/M16 peptidase-like"/>
    <property type="match status" value="1"/>
</dbReference>
<dbReference type="EMBL" id="UGEX01000003">
    <property type="protein sequence ID" value="STM58224.1"/>
    <property type="molecule type" value="Genomic_DNA"/>
</dbReference>
<protein>
    <submittedName>
        <fullName evidence="1">Membrane-associated peptidase</fullName>
    </submittedName>
</protein>
<gene>
    <name evidence="1" type="primary">pqqL_3</name>
    <name evidence="1" type="ORF">NCTC10429_04830</name>
</gene>